<dbReference type="InterPro" id="IPR004821">
    <property type="entry name" value="Cyt_trans-like"/>
</dbReference>
<dbReference type="InterPro" id="IPR014729">
    <property type="entry name" value="Rossmann-like_a/b/a_fold"/>
</dbReference>
<comment type="caution">
    <text evidence="4">The sequence shown here is derived from an EMBL/GenBank/DDBJ whole genome shotgun (WGS) entry which is preliminary data.</text>
</comment>
<evidence type="ECO:0000313" key="4">
    <source>
        <dbReference type="EMBL" id="MPN52188.1"/>
    </source>
</evidence>
<dbReference type="PANTHER" id="PTHR43793">
    <property type="entry name" value="FAD SYNTHASE"/>
    <property type="match status" value="1"/>
</dbReference>
<sequence>MIGFLSDCVTLILLMSGRKFKNLEEFLQFRQQNQKTLVLVTGVFDVFHQEHKNFLTEAKKQGNLLLVALESDLRVRVLKGPTRPINSQEKRLQTIANLGLADFLLILPEQFSSPEDHEAFIKKIHPNVLAVSASSPHLADKERILQKYGGTLKIVLGHNPDISSTKIIADWAKDKGQDG</sequence>
<dbReference type="PANTHER" id="PTHR43793:SF1">
    <property type="entry name" value="FAD SYNTHASE"/>
    <property type="match status" value="1"/>
</dbReference>
<evidence type="ECO:0000259" key="3">
    <source>
        <dbReference type="Pfam" id="PF01467"/>
    </source>
</evidence>
<dbReference type="EMBL" id="VSSQ01118060">
    <property type="protein sequence ID" value="MPN52188.1"/>
    <property type="molecule type" value="Genomic_DNA"/>
</dbReference>
<evidence type="ECO:0000256" key="1">
    <source>
        <dbReference type="ARBA" id="ARBA00022679"/>
    </source>
</evidence>
<keyword evidence="2" id="KW-0548">Nucleotidyltransferase</keyword>
<dbReference type="Pfam" id="PF01467">
    <property type="entry name" value="CTP_transf_like"/>
    <property type="match status" value="1"/>
</dbReference>
<feature type="domain" description="Cytidyltransferase-like" evidence="3">
    <location>
        <begin position="40"/>
        <end position="168"/>
    </location>
</feature>
<accession>A0A645ILL6</accession>
<keyword evidence="1" id="KW-0808">Transferase</keyword>
<protein>
    <submittedName>
        <fullName evidence="4">Bifunctional protein HldE</fullName>
    </submittedName>
</protein>
<dbReference type="SUPFAM" id="SSF52374">
    <property type="entry name" value="Nucleotidylyl transferase"/>
    <property type="match status" value="1"/>
</dbReference>
<evidence type="ECO:0000256" key="2">
    <source>
        <dbReference type="ARBA" id="ARBA00022695"/>
    </source>
</evidence>
<dbReference type="AlphaFoldDB" id="A0A645ILL6"/>
<organism evidence="4">
    <name type="scientific">bioreactor metagenome</name>
    <dbReference type="NCBI Taxonomy" id="1076179"/>
    <lineage>
        <taxon>unclassified sequences</taxon>
        <taxon>metagenomes</taxon>
        <taxon>ecological metagenomes</taxon>
    </lineage>
</organism>
<gene>
    <name evidence="4" type="primary">hldE_22</name>
    <name evidence="4" type="ORF">SDC9_199844</name>
</gene>
<dbReference type="NCBIfam" id="TIGR00125">
    <property type="entry name" value="cyt_tran_rel"/>
    <property type="match status" value="1"/>
</dbReference>
<name>A0A645ILL6_9ZZZZ</name>
<dbReference type="InterPro" id="IPR050385">
    <property type="entry name" value="Archaeal_FAD_synthase"/>
</dbReference>
<proteinExistence type="predicted"/>
<dbReference type="GO" id="GO:0016779">
    <property type="term" value="F:nucleotidyltransferase activity"/>
    <property type="evidence" value="ECO:0007669"/>
    <property type="project" value="UniProtKB-KW"/>
</dbReference>
<dbReference type="Gene3D" id="3.40.50.620">
    <property type="entry name" value="HUPs"/>
    <property type="match status" value="1"/>
</dbReference>
<reference evidence="4" key="1">
    <citation type="submission" date="2019-08" db="EMBL/GenBank/DDBJ databases">
        <authorList>
            <person name="Kucharzyk K."/>
            <person name="Murdoch R.W."/>
            <person name="Higgins S."/>
            <person name="Loffler F."/>
        </authorList>
    </citation>
    <scope>NUCLEOTIDE SEQUENCE</scope>
</reference>